<evidence type="ECO:0000259" key="1">
    <source>
        <dbReference type="Pfam" id="PF09924"/>
    </source>
</evidence>
<sequence>MNIDFKPVQPSDREAITAITFSAGAQICDLAFSNLYCWSYLYGTSWAVVEDCLIVRFRPKTRNHPVYLFPVGAELDKVVAAAYRLKDQVVPEEYPLVFMGVTPGVRACIEEHCTAEYHFIEDEAYCDYIYERESLASLSGKKLQAKRNHINKFLSLYPDYSYAPMEQSDVEECLSLTHLWLDSRGDEDGRDSEVAMVERAFRHREELGLTGGVLRVEGRVVAFCLGSPINATTYGVHIEKADASVEGAFTMINREYARSIPESYRYVNREEDLGLPGLRQAKLSYRPAIILPKQTAILRRDHVSDQA</sequence>
<dbReference type="InterPro" id="IPR016732">
    <property type="entry name" value="UCP018688"/>
</dbReference>
<comment type="caution">
    <text evidence="2">The sequence shown here is derived from an EMBL/GenBank/DDBJ whole genome shotgun (WGS) entry which is preliminary data.</text>
</comment>
<dbReference type="RefSeq" id="WP_116680052.1">
    <property type="nucleotide sequence ID" value="NZ_JBGZPI010000145.1"/>
</dbReference>
<feature type="domain" description="Phosphatidylglycerol lysyltransferase C-terminal" evidence="1">
    <location>
        <begin position="27"/>
        <end position="296"/>
    </location>
</feature>
<reference evidence="2 3" key="1">
    <citation type="submission" date="2018-04" db="EMBL/GenBank/DDBJ databases">
        <title>Genomic Encyclopedia of Type Strains, Phase IV (KMG-IV): sequencing the most valuable type-strain genomes for metagenomic binning, comparative biology and taxonomic classification.</title>
        <authorList>
            <person name="Goeker M."/>
        </authorList>
    </citation>
    <scope>NUCLEOTIDE SEQUENCE [LARGE SCALE GENOMIC DNA]</scope>
    <source>
        <strain evidence="2 3">DSM 28520</strain>
    </source>
</reference>
<dbReference type="PANTHER" id="PTHR41373:SF1">
    <property type="entry name" value="PHOSPHATIDYLGLYCEROL LYSYLTRANSFERASE C-TERMINAL DOMAIN-CONTAINING PROTEIN"/>
    <property type="match status" value="1"/>
</dbReference>
<dbReference type="GeneID" id="94551517"/>
<gene>
    <name evidence="2" type="ORF">C7382_1244</name>
</gene>
<keyword evidence="3" id="KW-1185">Reference proteome</keyword>
<organism evidence="2 3">
    <name type="scientific">Porphyromonas loveana</name>
    <dbReference type="NCBI Taxonomy" id="1884669"/>
    <lineage>
        <taxon>Bacteria</taxon>
        <taxon>Pseudomonadati</taxon>
        <taxon>Bacteroidota</taxon>
        <taxon>Bacteroidia</taxon>
        <taxon>Bacteroidales</taxon>
        <taxon>Porphyromonadaceae</taxon>
        <taxon>Porphyromonas</taxon>
    </lineage>
</organism>
<dbReference type="Gene3D" id="3.40.630.30">
    <property type="match status" value="1"/>
</dbReference>
<dbReference type="Pfam" id="PF09924">
    <property type="entry name" value="LPG_synthase_C"/>
    <property type="match status" value="1"/>
</dbReference>
<dbReference type="InterPro" id="IPR024320">
    <property type="entry name" value="LPG_synthase_C"/>
</dbReference>
<dbReference type="Proteomes" id="UP000245462">
    <property type="component" value="Unassembled WGS sequence"/>
</dbReference>
<protein>
    <recommendedName>
        <fullName evidence="1">Phosphatidylglycerol lysyltransferase C-terminal domain-containing protein</fullName>
    </recommendedName>
</protein>
<dbReference type="PANTHER" id="PTHR41373">
    <property type="entry name" value="DUF2156 DOMAIN-CONTAINING PROTEIN"/>
    <property type="match status" value="1"/>
</dbReference>
<dbReference type="InterPro" id="IPR016181">
    <property type="entry name" value="Acyl_CoA_acyltransferase"/>
</dbReference>
<dbReference type="PIRSF" id="PIRSF018688">
    <property type="entry name" value="UCP018688"/>
    <property type="match status" value="1"/>
</dbReference>
<dbReference type="SUPFAM" id="SSF55729">
    <property type="entry name" value="Acyl-CoA N-acyltransferases (Nat)"/>
    <property type="match status" value="2"/>
</dbReference>
<proteinExistence type="predicted"/>
<evidence type="ECO:0000313" key="3">
    <source>
        <dbReference type="Proteomes" id="UP000245462"/>
    </source>
</evidence>
<name>A0A2U1F128_9PORP</name>
<dbReference type="EMBL" id="QEKY01000024">
    <property type="protein sequence ID" value="PVZ05897.1"/>
    <property type="molecule type" value="Genomic_DNA"/>
</dbReference>
<evidence type="ECO:0000313" key="2">
    <source>
        <dbReference type="EMBL" id="PVZ05897.1"/>
    </source>
</evidence>
<dbReference type="AlphaFoldDB" id="A0A2U1F128"/>
<accession>A0A2U1F128</accession>
<dbReference type="OrthoDB" id="9765580at2"/>